<dbReference type="EMBL" id="JADIKF010000040">
    <property type="protein sequence ID" value="MBM7131158.1"/>
    <property type="molecule type" value="Genomic_DNA"/>
</dbReference>
<dbReference type="PANTHER" id="PTHR42796:SF4">
    <property type="entry name" value="FUMARYLACETOACETATE HYDROLASE DOMAIN-CONTAINING PROTEIN 2A"/>
    <property type="match status" value="1"/>
</dbReference>
<evidence type="ECO:0000256" key="2">
    <source>
        <dbReference type="ARBA" id="ARBA00022723"/>
    </source>
</evidence>
<comment type="similarity">
    <text evidence="1">Belongs to the FAH family.</text>
</comment>
<gene>
    <name evidence="4" type="ORF">ISS99_16655</name>
</gene>
<evidence type="ECO:0000259" key="3">
    <source>
        <dbReference type="Pfam" id="PF01557"/>
    </source>
</evidence>
<protein>
    <submittedName>
        <fullName evidence="4">Fumarylacetoacetate hydrolase family protein</fullName>
    </submittedName>
</protein>
<reference evidence="4" key="1">
    <citation type="submission" date="2020-10" db="EMBL/GenBank/DDBJ databases">
        <title>Phylogeny of dyella-like bacteria.</title>
        <authorList>
            <person name="Fu J."/>
        </authorList>
    </citation>
    <scope>NUCLEOTIDE SEQUENCE</scope>
    <source>
        <strain evidence="4">DHON07</strain>
    </source>
</reference>
<evidence type="ECO:0000256" key="1">
    <source>
        <dbReference type="ARBA" id="ARBA00010211"/>
    </source>
</evidence>
<evidence type="ECO:0000313" key="5">
    <source>
        <dbReference type="Proteomes" id="UP001430193"/>
    </source>
</evidence>
<dbReference type="PANTHER" id="PTHR42796">
    <property type="entry name" value="FUMARYLACETOACETATE HYDROLASE DOMAIN-CONTAINING PROTEIN 2A-RELATED"/>
    <property type="match status" value="1"/>
</dbReference>
<keyword evidence="4" id="KW-0378">Hydrolase</keyword>
<keyword evidence="5" id="KW-1185">Reference proteome</keyword>
<sequence>MKLVRYGTAGKEKPGMIDRAGVLRDLSSVVADIDSQTLVSEALAKLAKIDPRQLPQVDGHPRYGTPVARVGKMICVGMNYAEHAAETNAPVPQMPVLFMKATSAIMGPNDDVVIPQGSTKTDWEVELGVVIGDTARSVSVEDALSHVAGYLVVNDLSERDFQFEHGGQWVKGKSCDTFGPLGPWLVTRDEVPDPQNLGLWLEVNGHRYQNGHTRTMIFGVAQLVSHISRYMTLQPGDVISTGTPAGVGLGQKPPIYLRAGDVIELGIEGLGQQRQTVHAHPADGNAA</sequence>
<dbReference type="GO" id="GO:0016787">
    <property type="term" value="F:hydrolase activity"/>
    <property type="evidence" value="ECO:0007669"/>
    <property type="project" value="UniProtKB-KW"/>
</dbReference>
<dbReference type="InterPro" id="IPR051121">
    <property type="entry name" value="FAH"/>
</dbReference>
<dbReference type="InterPro" id="IPR011234">
    <property type="entry name" value="Fumarylacetoacetase-like_C"/>
</dbReference>
<dbReference type="Gene3D" id="3.90.850.10">
    <property type="entry name" value="Fumarylacetoacetase-like, C-terminal domain"/>
    <property type="match status" value="1"/>
</dbReference>
<proteinExistence type="inferred from homology"/>
<name>A0ABS2KJQ2_9GAMM</name>
<feature type="domain" description="Fumarylacetoacetase-like C-terminal" evidence="3">
    <location>
        <begin position="72"/>
        <end position="277"/>
    </location>
</feature>
<dbReference type="SUPFAM" id="SSF56529">
    <property type="entry name" value="FAH"/>
    <property type="match status" value="1"/>
</dbReference>
<dbReference type="Pfam" id="PF01557">
    <property type="entry name" value="FAA_hydrolase"/>
    <property type="match status" value="1"/>
</dbReference>
<comment type="caution">
    <text evidence="4">The sequence shown here is derived from an EMBL/GenBank/DDBJ whole genome shotgun (WGS) entry which is preliminary data.</text>
</comment>
<dbReference type="RefSeq" id="WP_204632758.1">
    <property type="nucleotide sequence ID" value="NZ_BSOC01000005.1"/>
</dbReference>
<dbReference type="Proteomes" id="UP001430193">
    <property type="component" value="Unassembled WGS sequence"/>
</dbReference>
<accession>A0ABS2KJQ2</accession>
<dbReference type="InterPro" id="IPR036663">
    <property type="entry name" value="Fumarylacetoacetase_C_sf"/>
</dbReference>
<evidence type="ECO:0000313" key="4">
    <source>
        <dbReference type="EMBL" id="MBM7131158.1"/>
    </source>
</evidence>
<keyword evidence="2" id="KW-0479">Metal-binding</keyword>
<organism evidence="4 5">
    <name type="scientific">Dyella mobilis</name>
    <dbReference type="NCBI Taxonomy" id="1849582"/>
    <lineage>
        <taxon>Bacteria</taxon>
        <taxon>Pseudomonadati</taxon>
        <taxon>Pseudomonadota</taxon>
        <taxon>Gammaproteobacteria</taxon>
        <taxon>Lysobacterales</taxon>
        <taxon>Rhodanobacteraceae</taxon>
        <taxon>Dyella</taxon>
    </lineage>
</organism>